<feature type="domain" description="Schlafen AlbA-2" evidence="9">
    <location>
        <begin position="670"/>
        <end position="806"/>
    </location>
</feature>
<dbReference type="InterPro" id="IPR029063">
    <property type="entry name" value="SAM-dependent_MTases_sf"/>
</dbReference>
<evidence type="ECO:0000259" key="10">
    <source>
        <dbReference type="Pfam" id="PF12161"/>
    </source>
</evidence>
<evidence type="ECO:0000256" key="3">
    <source>
        <dbReference type="ARBA" id="ARBA00022603"/>
    </source>
</evidence>
<comment type="similarity">
    <text evidence="1">Belongs to the N(4)/N(6)-methyltransferase family.</text>
</comment>
<evidence type="ECO:0000256" key="1">
    <source>
        <dbReference type="ARBA" id="ARBA00006594"/>
    </source>
</evidence>
<dbReference type="EC" id="2.1.1.72" evidence="2"/>
<dbReference type="InterPro" id="IPR051537">
    <property type="entry name" value="DNA_Adenine_Mtase"/>
</dbReference>
<dbReference type="GO" id="GO:0032259">
    <property type="term" value="P:methylation"/>
    <property type="evidence" value="ECO:0007669"/>
    <property type="project" value="UniProtKB-KW"/>
</dbReference>
<dbReference type="EMBL" id="LT960611">
    <property type="protein sequence ID" value="SON51144.1"/>
    <property type="molecule type" value="Genomic_DNA"/>
</dbReference>
<dbReference type="InterPro" id="IPR004546">
    <property type="entry name" value="Restrct_endonuc_T1M"/>
</dbReference>
<dbReference type="PRINTS" id="PR00507">
    <property type="entry name" value="N12N6MTFRASE"/>
</dbReference>
<dbReference type="Gene3D" id="3.40.50.150">
    <property type="entry name" value="Vaccinia Virus protein VP39"/>
    <property type="match status" value="1"/>
</dbReference>
<dbReference type="NCBIfam" id="TIGR00497">
    <property type="entry name" value="hsdM"/>
    <property type="match status" value="1"/>
</dbReference>
<keyword evidence="3 11" id="KW-0489">Methyltransferase</keyword>
<evidence type="ECO:0000256" key="7">
    <source>
        <dbReference type="ARBA" id="ARBA00047942"/>
    </source>
</evidence>
<dbReference type="InterPro" id="IPR038461">
    <property type="entry name" value="Schlafen_AlbA_2_dom_sf"/>
</dbReference>
<dbReference type="PANTHER" id="PTHR42933:SF1">
    <property type="entry name" value="SITE-SPECIFIC DNA-METHYLTRANSFERASE (ADENINE-SPECIFIC)"/>
    <property type="match status" value="1"/>
</dbReference>
<dbReference type="SUPFAM" id="SSF53335">
    <property type="entry name" value="S-adenosyl-L-methionine-dependent methyltransferases"/>
    <property type="match status" value="1"/>
</dbReference>
<dbReference type="GO" id="GO:0003677">
    <property type="term" value="F:DNA binding"/>
    <property type="evidence" value="ECO:0007669"/>
    <property type="project" value="InterPro"/>
</dbReference>
<dbReference type="InterPro" id="IPR007421">
    <property type="entry name" value="Schlafen_AlbA_2_dom"/>
</dbReference>
<evidence type="ECO:0000256" key="2">
    <source>
        <dbReference type="ARBA" id="ARBA00011900"/>
    </source>
</evidence>
<dbReference type="Pfam" id="PF04326">
    <property type="entry name" value="SLFN_AlbA_2"/>
    <property type="match status" value="1"/>
</dbReference>
<dbReference type="SUPFAM" id="SSF116734">
    <property type="entry name" value="DNA methylase specificity domain"/>
    <property type="match status" value="1"/>
</dbReference>
<comment type="catalytic activity">
    <reaction evidence="7">
        <text>a 2'-deoxyadenosine in DNA + S-adenosyl-L-methionine = an N(6)-methyl-2'-deoxyadenosine in DNA + S-adenosyl-L-homocysteine + H(+)</text>
        <dbReference type="Rhea" id="RHEA:15197"/>
        <dbReference type="Rhea" id="RHEA-COMP:12418"/>
        <dbReference type="Rhea" id="RHEA-COMP:12419"/>
        <dbReference type="ChEBI" id="CHEBI:15378"/>
        <dbReference type="ChEBI" id="CHEBI:57856"/>
        <dbReference type="ChEBI" id="CHEBI:59789"/>
        <dbReference type="ChEBI" id="CHEBI:90615"/>
        <dbReference type="ChEBI" id="CHEBI:90616"/>
        <dbReference type="EC" id="2.1.1.72"/>
    </reaction>
</comment>
<feature type="domain" description="N6 adenine-specific DNA methyltransferase N-terminal" evidence="10">
    <location>
        <begin position="11"/>
        <end position="165"/>
    </location>
</feature>
<evidence type="ECO:0000313" key="12">
    <source>
        <dbReference type="Proteomes" id="UP000235828"/>
    </source>
</evidence>
<dbReference type="InterPro" id="IPR022749">
    <property type="entry name" value="D12N6_MeTrfase_N"/>
</dbReference>
<keyword evidence="6" id="KW-0680">Restriction system</keyword>
<dbReference type="REBASE" id="228855">
    <property type="entry name" value="M.Vta4600ORF3178P"/>
</dbReference>
<reference evidence="11 12" key="1">
    <citation type="submission" date="2017-10" db="EMBL/GenBank/DDBJ databases">
        <authorList>
            <person name="Banno H."/>
            <person name="Chua N.-H."/>
        </authorList>
    </citation>
    <scope>NUCLEOTIDE SEQUENCE [LARGE SCALE GENOMIC DNA]</scope>
    <source>
        <strain evidence="11">Vibrio tapetis CECT4600</strain>
    </source>
</reference>
<gene>
    <name evidence="11" type="ORF">VTAP4600_A3178</name>
</gene>
<evidence type="ECO:0000313" key="11">
    <source>
        <dbReference type="EMBL" id="SON51144.1"/>
    </source>
</evidence>
<feature type="domain" description="DNA methylase adenine-specific" evidence="8">
    <location>
        <begin position="176"/>
        <end position="478"/>
    </location>
</feature>
<keyword evidence="12" id="KW-1185">Reference proteome</keyword>
<dbReference type="InterPro" id="IPR038333">
    <property type="entry name" value="T1MK-like_N_sf"/>
</dbReference>
<evidence type="ECO:0000259" key="8">
    <source>
        <dbReference type="Pfam" id="PF02384"/>
    </source>
</evidence>
<keyword evidence="4 11" id="KW-0808">Transferase</keyword>
<dbReference type="Gene3D" id="3.30.950.30">
    <property type="entry name" value="Schlafen, AAA domain"/>
    <property type="match status" value="1"/>
</dbReference>
<dbReference type="GO" id="GO:0008170">
    <property type="term" value="F:N-methyltransferase activity"/>
    <property type="evidence" value="ECO:0007669"/>
    <property type="project" value="InterPro"/>
</dbReference>
<dbReference type="AlphaFoldDB" id="A0A2N8ZGW0"/>
<dbReference type="CDD" id="cd02440">
    <property type="entry name" value="AdoMet_MTases"/>
    <property type="match status" value="1"/>
</dbReference>
<dbReference type="Pfam" id="PF02384">
    <property type="entry name" value="N6_Mtase"/>
    <property type="match status" value="1"/>
</dbReference>
<dbReference type="InterPro" id="IPR003356">
    <property type="entry name" value="DNA_methylase_A-5"/>
</dbReference>
<dbReference type="Proteomes" id="UP000235828">
    <property type="component" value="Chromosome A"/>
</dbReference>
<sequence length="829" mass="93782">MVEQYQKELNLQLWQIATHLRGQMQGDDFRNYILGLLFYKYLSDKLIRYADELLLDDGIRFAQIDEKSEDGQEYLEAIKEEARNVLGYFFKPSELFHVLAEAGANGKFILDDVRDVLNDIEQSTMGADSADDFDGLFDELDLTSNKLGKTPDVRNKLIAKVLEHLDNIDFHLENSEIDILGDAYEYLIGMFASGAGKKAGEFYTPQILSKLLAKLVTLGNEDIESVYDPTCGSGSLLLQAARESRNLDVKCYGQEQNPSTYNLARMNMIMHGVSYNHFDIKNDDTLEAPQHQGHHFDAIVANPPISMNWSANPQHLKSERFSGSGVLPPKSKADYAFIQHMIYQLSDSGTMAVIMPHGVLFRGGAEGCIRQYLIESQNYLDMVIGLPANIIFGTGIPICVLVFKKNRKVDENILFIDASQYFEKGSNANYIREEDLQRILDAVSRRKSTDRFSYVASQSDLAKNNYNLNISRYVDASPQSIYLQGLKEQFQEYEASLLIQYVLYSFRFKSEAEEQALENTLVISKSVGKTIKVSANPNPNTEITNGDFVLVFNRNRVNAQYLELFFQSQVGQLILMDCAAKTGGVVKTLNLESIKNNLIASVPPLKVQEACIESNQAIKSIREKLLKYQEDIIFKPTFSKDLLIRLDTTAQYVDKANYQEQLLQQIRVGENSTTEFKETFSLDVRQCKNNKAYKPIKELKLEVSSLKTIAGFLNSSGGVLFVGVDDDQKITGLEEEFSMFHSGSADKFLLHFKNKVKSLIGESFYTFIQIDLETIKESPVLVVKCSRANQPCFLGKENTFYVRSPTGSTDQLAGREMWDHLRVQFQQSN</sequence>
<dbReference type="GO" id="GO:0009307">
    <property type="term" value="P:DNA restriction-modification system"/>
    <property type="evidence" value="ECO:0007669"/>
    <property type="project" value="UniProtKB-KW"/>
</dbReference>
<proteinExistence type="inferred from homology"/>
<dbReference type="OrthoDB" id="9784823at2"/>
<evidence type="ECO:0000256" key="6">
    <source>
        <dbReference type="ARBA" id="ARBA00022747"/>
    </source>
</evidence>
<evidence type="ECO:0000259" key="9">
    <source>
        <dbReference type="Pfam" id="PF04326"/>
    </source>
</evidence>
<protein>
    <recommendedName>
        <fullName evidence="2">site-specific DNA-methyltransferase (adenine-specific)</fullName>
        <ecNumber evidence="2">2.1.1.72</ecNumber>
    </recommendedName>
</protein>
<dbReference type="GO" id="GO:0009007">
    <property type="term" value="F:site-specific DNA-methyltransferase (adenine-specific) activity"/>
    <property type="evidence" value="ECO:0007669"/>
    <property type="project" value="UniProtKB-EC"/>
</dbReference>
<name>A0A2N8ZGW0_9VIBR</name>
<keyword evidence="5" id="KW-0949">S-adenosyl-L-methionine</keyword>
<dbReference type="PANTHER" id="PTHR42933">
    <property type="entry name" value="SLR6095 PROTEIN"/>
    <property type="match status" value="1"/>
</dbReference>
<dbReference type="Pfam" id="PF12161">
    <property type="entry name" value="HsdM_N"/>
    <property type="match status" value="1"/>
</dbReference>
<dbReference type="KEGG" id="vta:A3178"/>
<evidence type="ECO:0000256" key="4">
    <source>
        <dbReference type="ARBA" id="ARBA00022679"/>
    </source>
</evidence>
<evidence type="ECO:0000256" key="5">
    <source>
        <dbReference type="ARBA" id="ARBA00022691"/>
    </source>
</evidence>
<organism evidence="11 12">
    <name type="scientific">Vibrio tapetis subsp. tapetis</name>
    <dbReference type="NCBI Taxonomy" id="1671868"/>
    <lineage>
        <taxon>Bacteria</taxon>
        <taxon>Pseudomonadati</taxon>
        <taxon>Pseudomonadota</taxon>
        <taxon>Gammaproteobacteria</taxon>
        <taxon>Vibrionales</taxon>
        <taxon>Vibrionaceae</taxon>
        <taxon>Vibrio</taxon>
    </lineage>
</organism>
<dbReference type="Gene3D" id="1.20.1260.30">
    <property type="match status" value="1"/>
</dbReference>
<accession>A0A2N8ZGW0</accession>